<organism evidence="3">
    <name type="scientific">Oryza brachyantha</name>
    <name type="common">malo sina</name>
    <dbReference type="NCBI Taxonomy" id="4533"/>
    <lineage>
        <taxon>Eukaryota</taxon>
        <taxon>Viridiplantae</taxon>
        <taxon>Streptophyta</taxon>
        <taxon>Embryophyta</taxon>
        <taxon>Tracheophyta</taxon>
        <taxon>Spermatophyta</taxon>
        <taxon>Magnoliopsida</taxon>
        <taxon>Liliopsida</taxon>
        <taxon>Poales</taxon>
        <taxon>Poaceae</taxon>
        <taxon>BOP clade</taxon>
        <taxon>Oryzoideae</taxon>
        <taxon>Oryzeae</taxon>
        <taxon>Oryzinae</taxon>
        <taxon>Oryza</taxon>
    </lineage>
</organism>
<protein>
    <recommendedName>
        <fullName evidence="2">NET domain-containing protein</fullName>
    </recommendedName>
</protein>
<evidence type="ECO:0000313" key="4">
    <source>
        <dbReference type="Proteomes" id="UP000006038"/>
    </source>
</evidence>
<reference evidence="3" key="2">
    <citation type="submission" date="2013-04" db="UniProtKB">
        <authorList>
            <consortium name="EnsemblPlants"/>
        </authorList>
    </citation>
    <scope>IDENTIFICATION</scope>
</reference>
<reference evidence="3" key="1">
    <citation type="journal article" date="2013" name="Nat. Commun.">
        <title>Whole-genome sequencing of Oryza brachyantha reveals mechanisms underlying Oryza genome evolution.</title>
        <authorList>
            <person name="Chen J."/>
            <person name="Huang Q."/>
            <person name="Gao D."/>
            <person name="Wang J."/>
            <person name="Lang Y."/>
            <person name="Liu T."/>
            <person name="Li B."/>
            <person name="Bai Z."/>
            <person name="Luis Goicoechea J."/>
            <person name="Liang C."/>
            <person name="Chen C."/>
            <person name="Zhang W."/>
            <person name="Sun S."/>
            <person name="Liao Y."/>
            <person name="Zhang X."/>
            <person name="Yang L."/>
            <person name="Song C."/>
            <person name="Wang M."/>
            <person name="Shi J."/>
            <person name="Liu G."/>
            <person name="Liu J."/>
            <person name="Zhou H."/>
            <person name="Zhou W."/>
            <person name="Yu Q."/>
            <person name="An N."/>
            <person name="Chen Y."/>
            <person name="Cai Q."/>
            <person name="Wang B."/>
            <person name="Liu B."/>
            <person name="Min J."/>
            <person name="Huang Y."/>
            <person name="Wu H."/>
            <person name="Li Z."/>
            <person name="Zhang Y."/>
            <person name="Yin Y."/>
            <person name="Song W."/>
            <person name="Jiang J."/>
            <person name="Jackson S.A."/>
            <person name="Wing R.A."/>
            <person name="Wang J."/>
            <person name="Chen M."/>
        </authorList>
    </citation>
    <scope>NUCLEOTIDE SEQUENCE [LARGE SCALE GENOMIC DNA]</scope>
    <source>
        <strain evidence="3">cv. IRGC 101232</strain>
    </source>
</reference>
<dbReference type="STRING" id="4533.J3MGN4"/>
<feature type="domain" description="NET" evidence="2">
    <location>
        <begin position="1"/>
        <end position="76"/>
    </location>
</feature>
<dbReference type="Gramene" id="OB06G31780.1">
    <property type="protein sequence ID" value="OB06G31780.1"/>
    <property type="gene ID" value="OB06G31780"/>
</dbReference>
<dbReference type="Pfam" id="PF17035">
    <property type="entry name" value="BET"/>
    <property type="match status" value="1"/>
</dbReference>
<dbReference type="PROSITE" id="PS51525">
    <property type="entry name" value="NET"/>
    <property type="match status" value="1"/>
</dbReference>
<keyword evidence="4" id="KW-1185">Reference proteome</keyword>
<evidence type="ECO:0000259" key="2">
    <source>
        <dbReference type="PROSITE" id="PS51525"/>
    </source>
</evidence>
<feature type="region of interest" description="Disordered" evidence="1">
    <location>
        <begin position="225"/>
        <end position="249"/>
    </location>
</feature>
<dbReference type="Proteomes" id="UP000006038">
    <property type="component" value="Chromosome 6"/>
</dbReference>
<dbReference type="HOGENOM" id="CLU_1117167_0_0_1"/>
<proteinExistence type="predicted"/>
<evidence type="ECO:0000256" key="1">
    <source>
        <dbReference type="SAM" id="MobiDB-lite"/>
    </source>
</evidence>
<dbReference type="InterPro" id="IPR027353">
    <property type="entry name" value="NET_dom"/>
</dbReference>
<accession>J3MGN4</accession>
<evidence type="ECO:0000313" key="3">
    <source>
        <dbReference type="EnsemblPlants" id="OB06G31780.1"/>
    </source>
</evidence>
<dbReference type="AlphaFoldDB" id="J3MGN4"/>
<dbReference type="EnsemblPlants" id="OB06G31780.1">
    <property type="protein sequence ID" value="OB06G31780.1"/>
    <property type="gene ID" value="OB06G31780"/>
</dbReference>
<feature type="region of interest" description="Disordered" evidence="1">
    <location>
        <begin position="153"/>
        <end position="206"/>
    </location>
</feature>
<sequence length="249" mass="26824">MMSKAERERLYGLIASLSADLPLPPHIVELMQTQCCCIVDPNGDEMEINLNSAKDATLFRLLNLLEEFARQGKIQWPEEDQEPAKIELTSSLKRRARTAAHLDHLAATLPRLRAVIPMTTATARAAAHTAGGRSESSSILVRTLILESSTTTTTSSCWTYGGPSEEHRQRAPSGHRRYGAPPAQGNEGEASEHAEQTPADGAVPDAGDADVEILVCAHSCRTNGDQNGVNALVDQPTPPSEVCTDRAAH</sequence>
<name>J3MGN4_ORYBR</name>